<organism evidence="5">
    <name type="scientific">Streptomyces sp. R08</name>
    <dbReference type="NCBI Taxonomy" id="3238624"/>
    <lineage>
        <taxon>Bacteria</taxon>
        <taxon>Bacillati</taxon>
        <taxon>Actinomycetota</taxon>
        <taxon>Actinomycetes</taxon>
        <taxon>Kitasatosporales</taxon>
        <taxon>Streptomycetaceae</taxon>
        <taxon>Streptomyces</taxon>
    </lineage>
</organism>
<dbReference type="PROSITE" id="PS00622">
    <property type="entry name" value="HTH_LUXR_1"/>
    <property type="match status" value="1"/>
</dbReference>
<dbReference type="PROSITE" id="PS50043">
    <property type="entry name" value="HTH_LUXR_2"/>
    <property type="match status" value="1"/>
</dbReference>
<dbReference type="RefSeq" id="WP_369191254.1">
    <property type="nucleotide sequence ID" value="NZ_CP163431.1"/>
</dbReference>
<keyword evidence="2" id="KW-0238">DNA-binding</keyword>
<dbReference type="InterPro" id="IPR027417">
    <property type="entry name" value="P-loop_NTPase"/>
</dbReference>
<evidence type="ECO:0000256" key="1">
    <source>
        <dbReference type="ARBA" id="ARBA00023015"/>
    </source>
</evidence>
<keyword evidence="1" id="KW-0805">Transcription regulation</keyword>
<protein>
    <submittedName>
        <fullName evidence="5">LuxR C-terminal-related transcriptional regulator</fullName>
    </submittedName>
</protein>
<dbReference type="CDD" id="cd06170">
    <property type="entry name" value="LuxR_C_like"/>
    <property type="match status" value="1"/>
</dbReference>
<evidence type="ECO:0000259" key="4">
    <source>
        <dbReference type="PROSITE" id="PS50043"/>
    </source>
</evidence>
<dbReference type="Pfam" id="PF00196">
    <property type="entry name" value="GerE"/>
    <property type="match status" value="1"/>
</dbReference>
<dbReference type="GO" id="GO:0003677">
    <property type="term" value="F:DNA binding"/>
    <property type="evidence" value="ECO:0007669"/>
    <property type="project" value="UniProtKB-KW"/>
</dbReference>
<gene>
    <name evidence="5" type="ORF">AB5J58_41615</name>
</gene>
<keyword evidence="3" id="KW-0804">Transcription</keyword>
<evidence type="ECO:0000313" key="5">
    <source>
        <dbReference type="EMBL" id="XDQ06270.1"/>
    </source>
</evidence>
<reference evidence="5" key="1">
    <citation type="submission" date="2024-07" db="EMBL/GenBank/DDBJ databases">
        <authorList>
            <person name="Yu S.T."/>
        </authorList>
    </citation>
    <scope>NUCLEOTIDE SEQUENCE</scope>
    <source>
        <strain evidence="5">R08</strain>
    </source>
</reference>
<dbReference type="PANTHER" id="PTHR44688:SF16">
    <property type="entry name" value="DNA-BINDING TRANSCRIPTIONAL ACTIVATOR DEVR_DOSR"/>
    <property type="match status" value="1"/>
</dbReference>
<evidence type="ECO:0000256" key="2">
    <source>
        <dbReference type="ARBA" id="ARBA00023125"/>
    </source>
</evidence>
<dbReference type="SMART" id="SM00421">
    <property type="entry name" value="HTH_LUXR"/>
    <property type="match status" value="1"/>
</dbReference>
<dbReference type="InterPro" id="IPR016032">
    <property type="entry name" value="Sig_transdc_resp-reg_C-effctor"/>
</dbReference>
<dbReference type="EMBL" id="CP163431">
    <property type="protein sequence ID" value="XDQ06270.1"/>
    <property type="molecule type" value="Genomic_DNA"/>
</dbReference>
<dbReference type="SUPFAM" id="SSF46894">
    <property type="entry name" value="C-terminal effector domain of the bipartite response regulators"/>
    <property type="match status" value="1"/>
</dbReference>
<dbReference type="AlphaFoldDB" id="A0AB39MIS7"/>
<sequence>MTFEQDAKTLELPWPFTGRQDELELVRGSLTAGRHGIVVTGPAGRGKTRLVTEAVRGSDCAKVTGTPETRGLPFAAFAHLLPESVSLHRAVQLLSGVRLLVVDDAHLLDDSSAALVHQLAVHSRTRLVVVVADGEPVPGAVSRLWTGELLPRLALEPLPREETAQLLAAGAGGPLDALTVNRLNRLCQGDLRLLRDLFGAVRERGLLTRATDSDEWAWRGPVPVTATVRERTAQVLDHTGPEEREILERLAFAEPLASSLDDFDLDVLERLETEALVNVDDQGGVRLAHPLHGPALRAAAGRLRARRLARTPDQCAPALAAERAALTDRIDHTDVRPLPAPVGEWLVAEGALVPAGYAAVRARFARLRGELREAAAWAREGLREAAGNRACETELALAAAQSGDVPAADEALTRPASDDAGGWLAAARGDVESARATVAEALAPSRRRDDEGMRSTAVEDGRPAAYVLYDAVRLGAPERVAGRLARLPGDGPAVLARHAEALVEGDGPALDRVAGELEQRGFLLFAAEAHAQAVRAHRDPRAARMSRTRAVALARRCQGARTPALSGLVLGELTARQRQIVTLAAAGLSNRQIADRLTLSVRTVGNHLYSAYARLGASDRGALPWLVELPAAQSA</sequence>
<dbReference type="GO" id="GO:0006355">
    <property type="term" value="P:regulation of DNA-templated transcription"/>
    <property type="evidence" value="ECO:0007669"/>
    <property type="project" value="InterPro"/>
</dbReference>
<dbReference type="SUPFAM" id="SSF52540">
    <property type="entry name" value="P-loop containing nucleoside triphosphate hydrolases"/>
    <property type="match status" value="1"/>
</dbReference>
<feature type="domain" description="HTH luxR-type" evidence="4">
    <location>
        <begin position="566"/>
        <end position="634"/>
    </location>
</feature>
<dbReference type="Gene3D" id="1.10.10.10">
    <property type="entry name" value="Winged helix-like DNA-binding domain superfamily/Winged helix DNA-binding domain"/>
    <property type="match status" value="1"/>
</dbReference>
<dbReference type="PRINTS" id="PR00038">
    <property type="entry name" value="HTHLUXR"/>
</dbReference>
<accession>A0AB39MIS7</accession>
<proteinExistence type="predicted"/>
<dbReference type="InterPro" id="IPR036388">
    <property type="entry name" value="WH-like_DNA-bd_sf"/>
</dbReference>
<dbReference type="PANTHER" id="PTHR44688">
    <property type="entry name" value="DNA-BINDING TRANSCRIPTIONAL ACTIVATOR DEVR_DOSR"/>
    <property type="match status" value="1"/>
</dbReference>
<name>A0AB39MIS7_9ACTN</name>
<dbReference type="InterPro" id="IPR000792">
    <property type="entry name" value="Tscrpt_reg_LuxR_C"/>
</dbReference>
<evidence type="ECO:0000256" key="3">
    <source>
        <dbReference type="ARBA" id="ARBA00023163"/>
    </source>
</evidence>